<feature type="transmembrane region" description="Helical" evidence="1">
    <location>
        <begin position="235"/>
        <end position="260"/>
    </location>
</feature>
<comment type="caution">
    <text evidence="2">The sequence shown here is derived from an EMBL/GenBank/DDBJ whole genome shotgun (WGS) entry which is preliminary data.</text>
</comment>
<gene>
    <name evidence="2" type="ORF">Moror_4940</name>
</gene>
<evidence type="ECO:0000313" key="3">
    <source>
        <dbReference type="Proteomes" id="UP000017559"/>
    </source>
</evidence>
<evidence type="ECO:0008006" key="4">
    <source>
        <dbReference type="Google" id="ProtNLM"/>
    </source>
</evidence>
<keyword evidence="1" id="KW-0472">Membrane</keyword>
<dbReference type="KEGG" id="mrr:Moror_4940"/>
<protein>
    <recommendedName>
        <fullName evidence="4">Integral membrane protein</fullName>
    </recommendedName>
</protein>
<keyword evidence="1" id="KW-1133">Transmembrane helix</keyword>
<evidence type="ECO:0000313" key="2">
    <source>
        <dbReference type="EMBL" id="ESK86433.1"/>
    </source>
</evidence>
<dbReference type="Proteomes" id="UP000017559">
    <property type="component" value="Unassembled WGS sequence"/>
</dbReference>
<sequence length="354" mass="38870">MAETLEEVLEPFISVETLITAPMITLALMFFTYGLYVLIFGACIRILYHRKSSPNRGFYLGGSTVLFVLATITTGFWTLTYIRQSVLGYSAVKTQDYIPFLLYVQGDKLKTATYVVVSVTSILINITADAMLIHRCYKIWGCQKWVALPLIFVVFVQNAVGLASAIMIAISYTDRTIASNYELLLKGNAINDGYYVASGAVNGLITLMTAGRIWWITRQARRLLGRGVQEKYVSIVVIILESGMIYPVLLIIGLIITHTTDPTKQGLVPVDFFPLVSLAAGIAPTIIIVRAGLGKAVESVNQVVPSVHFIGMDEQRGTQKSGISEIRFAQRSLPSAGESDTLLLESLDTGRSHT</sequence>
<feature type="transmembrane region" description="Helical" evidence="1">
    <location>
        <begin position="145"/>
        <end position="173"/>
    </location>
</feature>
<feature type="transmembrane region" description="Helical" evidence="1">
    <location>
        <begin position="20"/>
        <end position="46"/>
    </location>
</feature>
<keyword evidence="3" id="KW-1185">Reference proteome</keyword>
<organism evidence="2 3">
    <name type="scientific">Moniliophthora roreri (strain MCA 2997)</name>
    <name type="common">Cocoa frosty pod rot fungus</name>
    <name type="synonym">Crinipellis roreri</name>
    <dbReference type="NCBI Taxonomy" id="1381753"/>
    <lineage>
        <taxon>Eukaryota</taxon>
        <taxon>Fungi</taxon>
        <taxon>Dikarya</taxon>
        <taxon>Basidiomycota</taxon>
        <taxon>Agaricomycotina</taxon>
        <taxon>Agaricomycetes</taxon>
        <taxon>Agaricomycetidae</taxon>
        <taxon>Agaricales</taxon>
        <taxon>Marasmiineae</taxon>
        <taxon>Marasmiaceae</taxon>
        <taxon>Moniliophthora</taxon>
    </lineage>
</organism>
<evidence type="ECO:0000256" key="1">
    <source>
        <dbReference type="SAM" id="Phobius"/>
    </source>
</evidence>
<dbReference type="AlphaFoldDB" id="V2WHU8"/>
<dbReference type="STRING" id="1381753.V2WHU8"/>
<accession>V2WHU8</accession>
<feature type="transmembrane region" description="Helical" evidence="1">
    <location>
        <begin position="112"/>
        <end position="133"/>
    </location>
</feature>
<proteinExistence type="predicted"/>
<feature type="transmembrane region" description="Helical" evidence="1">
    <location>
        <begin position="58"/>
        <end position="79"/>
    </location>
</feature>
<dbReference type="HOGENOM" id="CLU_044614_2_0_1"/>
<name>V2WHU8_MONRO</name>
<keyword evidence="1" id="KW-0812">Transmembrane</keyword>
<dbReference type="EMBL" id="AWSO01000931">
    <property type="protein sequence ID" value="ESK86433.1"/>
    <property type="molecule type" value="Genomic_DNA"/>
</dbReference>
<reference evidence="2 3" key="1">
    <citation type="journal article" date="2014" name="BMC Genomics">
        <title>Genome and secretome analysis of the hemibiotrophic fungal pathogen, Moniliophthora roreri, which causes frosty pod rot disease of cacao: mechanisms of the biotrophic and necrotrophic phases.</title>
        <authorList>
            <person name="Meinhardt L.W."/>
            <person name="Costa G.G.L."/>
            <person name="Thomazella D.P.T."/>
            <person name="Teixeira P.J.P.L."/>
            <person name="Carazzolle M.F."/>
            <person name="Schuster S.C."/>
            <person name="Carlson J.E."/>
            <person name="Guiltinan M.J."/>
            <person name="Mieczkowski P."/>
            <person name="Farmer A."/>
            <person name="Ramaraj T."/>
            <person name="Crozier J."/>
            <person name="Davis R.E."/>
            <person name="Shao J."/>
            <person name="Melnick R.L."/>
            <person name="Pereira G.A.G."/>
            <person name="Bailey B.A."/>
        </authorList>
    </citation>
    <scope>NUCLEOTIDE SEQUENCE [LARGE SCALE GENOMIC DNA]</scope>
    <source>
        <strain evidence="2 3">MCA 2997</strain>
    </source>
</reference>
<feature type="transmembrane region" description="Helical" evidence="1">
    <location>
        <begin position="193"/>
        <end position="215"/>
    </location>
</feature>
<dbReference type="OrthoDB" id="3039972at2759"/>
<feature type="transmembrane region" description="Helical" evidence="1">
    <location>
        <begin position="272"/>
        <end position="293"/>
    </location>
</feature>